<evidence type="ECO:0000256" key="10">
    <source>
        <dbReference type="ARBA" id="ARBA00023310"/>
    </source>
</evidence>
<dbReference type="Pfam" id="PF00430">
    <property type="entry name" value="ATP-synt_B"/>
    <property type="match status" value="1"/>
</dbReference>
<comment type="subcellular location">
    <subcellularLocation>
        <location evidence="13">Cell membrane</location>
        <topology evidence="13">Single-pass membrane protein</topology>
    </subcellularLocation>
    <subcellularLocation>
        <location evidence="12">Endomembrane system</location>
        <topology evidence="12">Single-pass membrane protein</topology>
    </subcellularLocation>
</comment>
<dbReference type="InterPro" id="IPR028987">
    <property type="entry name" value="ATP_synth_B-like_membr_sf"/>
</dbReference>
<dbReference type="Proteomes" id="UP001596110">
    <property type="component" value="Unassembled WGS sequence"/>
</dbReference>
<proteinExistence type="inferred from homology"/>
<dbReference type="CDD" id="cd06503">
    <property type="entry name" value="ATP-synt_Fo_b"/>
    <property type="match status" value="1"/>
</dbReference>
<evidence type="ECO:0000256" key="6">
    <source>
        <dbReference type="ARBA" id="ARBA00022781"/>
    </source>
</evidence>
<evidence type="ECO:0000256" key="4">
    <source>
        <dbReference type="ARBA" id="ARBA00022547"/>
    </source>
</evidence>
<dbReference type="EMBL" id="JBHSOJ010000015">
    <property type="protein sequence ID" value="MFC5630435.1"/>
    <property type="molecule type" value="Genomic_DNA"/>
</dbReference>
<evidence type="ECO:0000256" key="5">
    <source>
        <dbReference type="ARBA" id="ARBA00022692"/>
    </source>
</evidence>
<comment type="caution">
    <text evidence="16">The sequence shown here is derived from an EMBL/GenBank/DDBJ whole genome shotgun (WGS) entry which is preliminary data.</text>
</comment>
<dbReference type="SUPFAM" id="SSF81573">
    <property type="entry name" value="F1F0 ATP synthase subunit B, membrane domain"/>
    <property type="match status" value="1"/>
</dbReference>
<evidence type="ECO:0000313" key="17">
    <source>
        <dbReference type="Proteomes" id="UP001596110"/>
    </source>
</evidence>
<evidence type="ECO:0000256" key="7">
    <source>
        <dbReference type="ARBA" id="ARBA00022989"/>
    </source>
</evidence>
<evidence type="ECO:0000256" key="14">
    <source>
        <dbReference type="RuleBase" id="RU003848"/>
    </source>
</evidence>
<reference evidence="17" key="1">
    <citation type="journal article" date="2019" name="Int. J. Syst. Evol. Microbiol.">
        <title>The Global Catalogue of Microorganisms (GCM) 10K type strain sequencing project: providing services to taxonomists for standard genome sequencing and annotation.</title>
        <authorList>
            <consortium name="The Broad Institute Genomics Platform"/>
            <consortium name="The Broad Institute Genome Sequencing Center for Infectious Disease"/>
            <person name="Wu L."/>
            <person name="Ma J."/>
        </authorList>
    </citation>
    <scope>NUCLEOTIDE SEQUENCE [LARGE SCALE GENOMIC DNA]</scope>
    <source>
        <strain evidence="17">DT43</strain>
    </source>
</reference>
<keyword evidence="17" id="KW-1185">Reference proteome</keyword>
<comment type="subunit">
    <text evidence="13">F-type ATPases have 2 components, F(1) - the catalytic core - and F(0) - the membrane proton channel. F(1) has five subunits: alpha(3), beta(3), gamma(1), delta(1), epsilon(1). F(0) has three main subunits: a(1), b(2) and c(10-14). The alpha and beta chains form an alternating ring which encloses part of the gamma chain. F(1) is attached to F(0) by a central stalk formed by the gamma and epsilon chains, while a peripheral stalk is formed by the delta and b chains.</text>
</comment>
<dbReference type="InterPro" id="IPR002146">
    <property type="entry name" value="ATP_synth_b/b'su_bac/chlpt"/>
</dbReference>
<comment type="function">
    <text evidence="11 13">F(1)F(0) ATP synthase produces ATP from ADP in the presence of a proton or sodium gradient. F-type ATPases consist of two structural domains, F(1) containing the extramembraneous catalytic core and F(0) containing the membrane proton channel, linked together by a central stalk and a peripheral stalk. During catalysis, ATP synthesis in the catalytic domain of F(1) is coupled via a rotary mechanism of the central stalk subunits to proton translocation.</text>
</comment>
<evidence type="ECO:0000256" key="8">
    <source>
        <dbReference type="ARBA" id="ARBA00023065"/>
    </source>
</evidence>
<keyword evidence="6 13" id="KW-0375">Hydrogen ion transport</keyword>
<evidence type="ECO:0000256" key="1">
    <source>
        <dbReference type="ARBA" id="ARBA00005513"/>
    </source>
</evidence>
<evidence type="ECO:0000256" key="9">
    <source>
        <dbReference type="ARBA" id="ARBA00023136"/>
    </source>
</evidence>
<dbReference type="InterPro" id="IPR050059">
    <property type="entry name" value="ATP_synthase_B_chain"/>
</dbReference>
<dbReference type="NCBIfam" id="TIGR01144">
    <property type="entry name" value="ATP_synt_b"/>
    <property type="match status" value="1"/>
</dbReference>
<keyword evidence="10 13" id="KW-0066">ATP synthesis</keyword>
<keyword evidence="3 13" id="KW-1003">Cell membrane</keyword>
<dbReference type="Gene3D" id="6.10.250.1580">
    <property type="match status" value="1"/>
</dbReference>
<evidence type="ECO:0000256" key="2">
    <source>
        <dbReference type="ARBA" id="ARBA00022448"/>
    </source>
</evidence>
<keyword evidence="15" id="KW-0175">Coiled coil</keyword>
<name>A0ABW0UA91_9STRE</name>
<dbReference type="RefSeq" id="WP_156807097.1">
    <property type="nucleotide sequence ID" value="NZ_JBHSOJ010000015.1"/>
</dbReference>
<keyword evidence="8 13" id="KW-0406">Ion transport</keyword>
<keyword evidence="9 13" id="KW-0472">Membrane</keyword>
<gene>
    <name evidence="13 16" type="primary">atpF</name>
    <name evidence="16" type="ORF">ACFPQ3_02215</name>
</gene>
<evidence type="ECO:0000256" key="13">
    <source>
        <dbReference type="HAMAP-Rule" id="MF_01398"/>
    </source>
</evidence>
<comment type="function">
    <text evidence="13">Component of the F(0) channel, it forms part of the peripheral stalk, linking F(1) to F(0).</text>
</comment>
<sequence>MLVMHSVSVGTLLGNFIIVTGSFLTLMILIRIFAWSKITGIFDDRAKQISDDLAKAEEARVKAEGYVSEQEQVLKDSRLEASQIIGQANARAAHDKEAILTQAKEEAQSIKDKAREDAEAIKVEAVESAKEEIAALAIDLAERILVHKLNETERETLVDRYLDRLGEN</sequence>
<protein>
    <recommendedName>
        <fullName evidence="13">ATP synthase subunit b</fullName>
    </recommendedName>
    <alternativeName>
        <fullName evidence="13">ATP synthase F(0) sector subunit b</fullName>
    </alternativeName>
    <alternativeName>
        <fullName evidence="13">ATPase subunit I</fullName>
    </alternativeName>
    <alternativeName>
        <fullName evidence="13">F-type ATPase subunit b</fullName>
        <shortName evidence="13">F-ATPase subunit b</shortName>
    </alternativeName>
</protein>
<evidence type="ECO:0000256" key="3">
    <source>
        <dbReference type="ARBA" id="ARBA00022475"/>
    </source>
</evidence>
<keyword evidence="4 13" id="KW-0138">CF(0)</keyword>
<feature type="coiled-coil region" evidence="15">
    <location>
        <begin position="93"/>
        <end position="124"/>
    </location>
</feature>
<dbReference type="HAMAP" id="MF_01398">
    <property type="entry name" value="ATP_synth_b_bprime"/>
    <property type="match status" value="1"/>
</dbReference>
<evidence type="ECO:0000256" key="12">
    <source>
        <dbReference type="ARBA" id="ARBA00037847"/>
    </source>
</evidence>
<keyword evidence="5 13" id="KW-0812">Transmembrane</keyword>
<dbReference type="PANTHER" id="PTHR33445">
    <property type="entry name" value="ATP SYNTHASE SUBUNIT B', CHLOROPLASTIC"/>
    <property type="match status" value="1"/>
</dbReference>
<dbReference type="InterPro" id="IPR005864">
    <property type="entry name" value="ATP_synth_F0_bsu_bac"/>
</dbReference>
<dbReference type="PANTHER" id="PTHR33445:SF1">
    <property type="entry name" value="ATP SYNTHASE SUBUNIT B"/>
    <property type="match status" value="1"/>
</dbReference>
<comment type="similarity">
    <text evidence="1 13 14">Belongs to the ATPase B chain family.</text>
</comment>
<keyword evidence="7 13" id="KW-1133">Transmembrane helix</keyword>
<organism evidence="16 17">
    <name type="scientific">Streptococcus caledonicus</name>
    <dbReference type="NCBI Taxonomy" id="2614158"/>
    <lineage>
        <taxon>Bacteria</taxon>
        <taxon>Bacillati</taxon>
        <taxon>Bacillota</taxon>
        <taxon>Bacilli</taxon>
        <taxon>Lactobacillales</taxon>
        <taxon>Streptococcaceae</taxon>
        <taxon>Streptococcus</taxon>
    </lineage>
</organism>
<evidence type="ECO:0000313" key="16">
    <source>
        <dbReference type="EMBL" id="MFC5630435.1"/>
    </source>
</evidence>
<keyword evidence="2 13" id="KW-0813">Transport</keyword>
<evidence type="ECO:0000256" key="11">
    <source>
        <dbReference type="ARBA" id="ARBA00025198"/>
    </source>
</evidence>
<accession>A0ABW0UA91</accession>
<feature type="transmembrane region" description="Helical" evidence="13">
    <location>
        <begin position="12"/>
        <end position="34"/>
    </location>
</feature>
<evidence type="ECO:0000256" key="15">
    <source>
        <dbReference type="SAM" id="Coils"/>
    </source>
</evidence>